<reference evidence="3" key="1">
    <citation type="journal article" date="2014" name="Proc. Natl. Acad. Sci. U.S.A.">
        <title>Extensive sampling of basidiomycete genomes demonstrates inadequacy of the white-rot/brown-rot paradigm for wood decay fungi.</title>
        <authorList>
            <person name="Riley R."/>
            <person name="Salamov A.A."/>
            <person name="Brown D.W."/>
            <person name="Nagy L.G."/>
            <person name="Floudas D."/>
            <person name="Held B.W."/>
            <person name="Levasseur A."/>
            <person name="Lombard V."/>
            <person name="Morin E."/>
            <person name="Otillar R."/>
            <person name="Lindquist E.A."/>
            <person name="Sun H."/>
            <person name="LaButti K.M."/>
            <person name="Schmutz J."/>
            <person name="Jabbour D."/>
            <person name="Luo H."/>
            <person name="Baker S.E."/>
            <person name="Pisabarro A.G."/>
            <person name="Walton J.D."/>
            <person name="Blanchette R.A."/>
            <person name="Henrissat B."/>
            <person name="Martin F."/>
            <person name="Cullen D."/>
            <person name="Hibbett D.S."/>
            <person name="Grigoriev I.V."/>
        </authorList>
    </citation>
    <scope>NUCLEOTIDE SEQUENCE [LARGE SCALE GENOMIC DNA]</scope>
    <source>
        <strain evidence="3">CBS 339.88</strain>
    </source>
</reference>
<name>A0A067TKF9_GALM3</name>
<dbReference type="AlphaFoldDB" id="A0A067TKF9"/>
<gene>
    <name evidence="2" type="ORF">GALMADRAFT_219464</name>
</gene>
<dbReference type="SUPFAM" id="SSF50129">
    <property type="entry name" value="GroES-like"/>
    <property type="match status" value="1"/>
</dbReference>
<dbReference type="PANTHER" id="PTHR45348:SF2">
    <property type="entry name" value="ZINC-TYPE ALCOHOL DEHYDROGENASE-LIKE PROTEIN C2E1P3.01"/>
    <property type="match status" value="1"/>
</dbReference>
<dbReference type="SMART" id="SM00829">
    <property type="entry name" value="PKS_ER"/>
    <property type="match status" value="1"/>
</dbReference>
<dbReference type="CDD" id="cd08249">
    <property type="entry name" value="enoyl_reductase_like"/>
    <property type="match status" value="1"/>
</dbReference>
<organism evidence="2 3">
    <name type="scientific">Galerina marginata (strain CBS 339.88)</name>
    <dbReference type="NCBI Taxonomy" id="685588"/>
    <lineage>
        <taxon>Eukaryota</taxon>
        <taxon>Fungi</taxon>
        <taxon>Dikarya</taxon>
        <taxon>Basidiomycota</taxon>
        <taxon>Agaricomycotina</taxon>
        <taxon>Agaricomycetes</taxon>
        <taxon>Agaricomycetidae</taxon>
        <taxon>Agaricales</taxon>
        <taxon>Agaricineae</taxon>
        <taxon>Strophariaceae</taxon>
        <taxon>Galerina</taxon>
    </lineage>
</organism>
<dbReference type="SUPFAM" id="SSF51735">
    <property type="entry name" value="NAD(P)-binding Rossmann-fold domains"/>
    <property type="match status" value="1"/>
</dbReference>
<proteinExistence type="predicted"/>
<keyword evidence="3" id="KW-1185">Reference proteome</keyword>
<dbReference type="STRING" id="685588.A0A067TKF9"/>
<feature type="domain" description="Enoyl reductase (ER)" evidence="1">
    <location>
        <begin position="22"/>
        <end position="276"/>
    </location>
</feature>
<dbReference type="Pfam" id="PF00107">
    <property type="entry name" value="ADH_zinc_N"/>
    <property type="match status" value="1"/>
</dbReference>
<dbReference type="GO" id="GO:0016651">
    <property type="term" value="F:oxidoreductase activity, acting on NAD(P)H"/>
    <property type="evidence" value="ECO:0007669"/>
    <property type="project" value="InterPro"/>
</dbReference>
<dbReference type="InterPro" id="IPR047122">
    <property type="entry name" value="Trans-enoyl_RdTase-like"/>
</dbReference>
<sequence>MSTSTITPAPGAHLASVSLEKGSPPVIVAVSNYVPGVGELVVRVKACGVNPGDIVYPYVGFPSSLPMICGADVVGIVRKVGAGVQGFVAGDRVAGYSPLHWSMQKHIEDGPAFFINGDILKPDNKYGGFQEQTVMLARGCIKVPTLTIEQAATLGCGFSTAGEAFWNALHYPRPSKQSTNHGTLLVWGGSGSIGAYAIQFAKLAGIRVITAASPRHREYLLSIGAENVFDYNDPKAVEKKEGVENVLDTVSKVETTQACLEVLQGSKWEGKKKIAITLFMKP</sequence>
<dbReference type="Gene3D" id="3.90.180.10">
    <property type="entry name" value="Medium-chain alcohol dehydrogenases, catalytic domain"/>
    <property type="match status" value="1"/>
</dbReference>
<evidence type="ECO:0000259" key="1">
    <source>
        <dbReference type="SMART" id="SM00829"/>
    </source>
</evidence>
<protein>
    <recommendedName>
        <fullName evidence="1">Enoyl reductase (ER) domain-containing protein</fullName>
    </recommendedName>
</protein>
<dbReference type="EMBL" id="KL142368">
    <property type="protein sequence ID" value="KDR83636.1"/>
    <property type="molecule type" value="Genomic_DNA"/>
</dbReference>
<accession>A0A067TKF9</accession>
<dbReference type="InterPro" id="IPR011032">
    <property type="entry name" value="GroES-like_sf"/>
</dbReference>
<dbReference type="InterPro" id="IPR013149">
    <property type="entry name" value="ADH-like_C"/>
</dbReference>
<evidence type="ECO:0000313" key="3">
    <source>
        <dbReference type="Proteomes" id="UP000027222"/>
    </source>
</evidence>
<dbReference type="HOGENOM" id="CLU_026673_16_1_1"/>
<dbReference type="Pfam" id="PF08240">
    <property type="entry name" value="ADH_N"/>
    <property type="match status" value="1"/>
</dbReference>
<dbReference type="PANTHER" id="PTHR45348">
    <property type="entry name" value="HYPOTHETICAL OXIDOREDUCTASE (EUROFUNG)"/>
    <property type="match status" value="1"/>
</dbReference>
<evidence type="ECO:0000313" key="2">
    <source>
        <dbReference type="EMBL" id="KDR83636.1"/>
    </source>
</evidence>
<dbReference type="Gene3D" id="3.40.50.720">
    <property type="entry name" value="NAD(P)-binding Rossmann-like Domain"/>
    <property type="match status" value="1"/>
</dbReference>
<dbReference type="Proteomes" id="UP000027222">
    <property type="component" value="Unassembled WGS sequence"/>
</dbReference>
<dbReference type="InterPro" id="IPR013154">
    <property type="entry name" value="ADH-like_N"/>
</dbReference>
<dbReference type="InterPro" id="IPR020843">
    <property type="entry name" value="ER"/>
</dbReference>
<dbReference type="InterPro" id="IPR036291">
    <property type="entry name" value="NAD(P)-bd_dom_sf"/>
</dbReference>
<dbReference type="OrthoDB" id="3233595at2759"/>